<dbReference type="InterPro" id="IPR000836">
    <property type="entry name" value="PRTase_dom"/>
</dbReference>
<keyword evidence="3" id="KW-0808">Transferase</keyword>
<dbReference type="Proteomes" id="UP001564408">
    <property type="component" value="Unassembled WGS sequence"/>
</dbReference>
<keyword evidence="3" id="KW-0328">Glycosyltransferase</keyword>
<dbReference type="GO" id="GO:0004845">
    <property type="term" value="F:uracil phosphoribosyltransferase activity"/>
    <property type="evidence" value="ECO:0007669"/>
    <property type="project" value="UniProtKB-EC"/>
</dbReference>
<organism evidence="3 4">
    <name type="scientific">Thioalkalicoccus limnaeus</name>
    <dbReference type="NCBI Taxonomy" id="120681"/>
    <lineage>
        <taxon>Bacteria</taxon>
        <taxon>Pseudomonadati</taxon>
        <taxon>Pseudomonadota</taxon>
        <taxon>Gammaproteobacteria</taxon>
        <taxon>Chromatiales</taxon>
        <taxon>Chromatiaceae</taxon>
        <taxon>Thioalkalicoccus</taxon>
    </lineage>
</organism>
<dbReference type="RefSeq" id="WP_369665849.1">
    <property type="nucleotide sequence ID" value="NZ_JBDKXB010000003.1"/>
</dbReference>
<comment type="caution">
    <text evidence="3">The sequence shown here is derived from an EMBL/GenBank/DDBJ whole genome shotgun (WGS) entry which is preliminary data.</text>
</comment>
<evidence type="ECO:0000313" key="4">
    <source>
        <dbReference type="Proteomes" id="UP001564408"/>
    </source>
</evidence>
<keyword evidence="4" id="KW-1185">Reference proteome</keyword>
<dbReference type="InterPro" id="IPR050137">
    <property type="entry name" value="PyrR_bifunctional"/>
</dbReference>
<dbReference type="PANTHER" id="PTHR11608">
    <property type="entry name" value="BIFUNCTIONAL PROTEIN PYRR"/>
    <property type="match status" value="1"/>
</dbReference>
<feature type="domain" description="Phosphoribosyltransferase" evidence="2">
    <location>
        <begin position="14"/>
        <end position="141"/>
    </location>
</feature>
<dbReference type="InterPro" id="IPR029057">
    <property type="entry name" value="PRTase-like"/>
</dbReference>
<proteinExistence type="predicted"/>
<evidence type="ECO:0000313" key="3">
    <source>
        <dbReference type="EMBL" id="MEY6431467.1"/>
    </source>
</evidence>
<feature type="region of interest" description="Disordered" evidence="1">
    <location>
        <begin position="170"/>
        <end position="193"/>
    </location>
</feature>
<dbReference type="EMBL" id="JBDKXB010000003">
    <property type="protein sequence ID" value="MEY6431467.1"/>
    <property type="molecule type" value="Genomic_DNA"/>
</dbReference>
<sequence>MTNNDSWRDAAEVEALIRRLAGELAERLRDRDVTRPLMIGIHTGGVWIAERLHALLGLDEPLGHLDISFYRDDFTRIGLHPQVRPSHLPVPIDDRHLVLVDDVLQTGRTIRAALNVLFDYGRPASVLLATLVERDGRELPIAPDLVGLHARLQPGEQIKLVGPGALELVISQDPERRGRKPEAPSSDGSPPHD</sequence>
<protein>
    <submittedName>
        <fullName evidence="3">Bifunctional pyr operon transcriptional regulator/uracil phosphoribosyltransferase PyrR</fullName>
        <ecNumber evidence="3">2.4.2.9</ecNumber>
    </submittedName>
</protein>
<dbReference type="SUPFAM" id="SSF53271">
    <property type="entry name" value="PRTase-like"/>
    <property type="match status" value="1"/>
</dbReference>
<feature type="compositionally biased region" description="Basic and acidic residues" evidence="1">
    <location>
        <begin position="173"/>
        <end position="182"/>
    </location>
</feature>
<dbReference type="NCBIfam" id="NF003545">
    <property type="entry name" value="PRK05205.1-1"/>
    <property type="match status" value="1"/>
</dbReference>
<name>A0ABV4BB48_9GAMM</name>
<dbReference type="Pfam" id="PF00156">
    <property type="entry name" value="Pribosyltran"/>
    <property type="match status" value="1"/>
</dbReference>
<accession>A0ABV4BB48</accession>
<dbReference type="PANTHER" id="PTHR11608:SF0">
    <property type="entry name" value="BIFUNCTIONAL PROTEIN PYRR"/>
    <property type="match status" value="1"/>
</dbReference>
<dbReference type="CDD" id="cd06223">
    <property type="entry name" value="PRTases_typeI"/>
    <property type="match status" value="1"/>
</dbReference>
<dbReference type="EC" id="2.4.2.9" evidence="3"/>
<evidence type="ECO:0000256" key="1">
    <source>
        <dbReference type="SAM" id="MobiDB-lite"/>
    </source>
</evidence>
<dbReference type="Gene3D" id="3.40.50.2020">
    <property type="match status" value="1"/>
</dbReference>
<gene>
    <name evidence="3" type="primary">pyrR</name>
    <name evidence="3" type="ORF">ABC977_03490</name>
</gene>
<reference evidence="3 4" key="1">
    <citation type="submission" date="2024-05" db="EMBL/GenBank/DDBJ databases">
        <title>Genome Sequence and Characterization of the New Strain Purple Sulfur Bacterium of Genus Thioalkalicoccus.</title>
        <authorList>
            <person name="Bryantseva I.A."/>
            <person name="Kyndt J.A."/>
            <person name="Imhoff J.F."/>
        </authorList>
    </citation>
    <scope>NUCLEOTIDE SEQUENCE [LARGE SCALE GENOMIC DNA]</scope>
    <source>
        <strain evidence="3 4">Um2</strain>
    </source>
</reference>
<evidence type="ECO:0000259" key="2">
    <source>
        <dbReference type="Pfam" id="PF00156"/>
    </source>
</evidence>